<dbReference type="Proteomes" id="UP000660270">
    <property type="component" value="Unassembled WGS sequence"/>
</dbReference>
<dbReference type="PROSITE" id="PS50005">
    <property type="entry name" value="TPR"/>
    <property type="match status" value="8"/>
</dbReference>
<keyword evidence="3" id="KW-0677">Repeat</keyword>
<accession>A0ABR8IUM3</accession>
<feature type="repeat" description="TPR" evidence="4">
    <location>
        <begin position="496"/>
        <end position="529"/>
    </location>
</feature>
<organism evidence="6 7">
    <name type="scientific">Aphanizomenon flos-aquae FACHB-1249</name>
    <dbReference type="NCBI Taxonomy" id="2692889"/>
    <lineage>
        <taxon>Bacteria</taxon>
        <taxon>Bacillati</taxon>
        <taxon>Cyanobacteriota</taxon>
        <taxon>Cyanophyceae</taxon>
        <taxon>Nostocales</taxon>
        <taxon>Aphanizomenonaceae</taxon>
        <taxon>Aphanizomenon</taxon>
    </lineage>
</organism>
<dbReference type="EMBL" id="JACJTM010000055">
    <property type="protein sequence ID" value="MBD2687075.1"/>
    <property type="molecule type" value="Genomic_DNA"/>
</dbReference>
<dbReference type="PROSITE" id="PS50293">
    <property type="entry name" value="TPR_REGION"/>
    <property type="match status" value="2"/>
</dbReference>
<feature type="repeat" description="TPR" evidence="4">
    <location>
        <begin position="456"/>
        <end position="489"/>
    </location>
</feature>
<feature type="repeat" description="TPR" evidence="4">
    <location>
        <begin position="696"/>
        <end position="729"/>
    </location>
</feature>
<dbReference type="RefSeq" id="WP_190589231.1">
    <property type="nucleotide sequence ID" value="NZ_JACJTM010000055.1"/>
</dbReference>
<evidence type="ECO:0000259" key="5">
    <source>
        <dbReference type="Pfam" id="PF00931"/>
    </source>
</evidence>
<protein>
    <submittedName>
        <fullName evidence="6">Tetratricopeptide repeat protein</fullName>
    </submittedName>
</protein>
<feature type="repeat" description="TPR" evidence="4">
    <location>
        <begin position="656"/>
        <end position="689"/>
    </location>
</feature>
<dbReference type="SUPFAM" id="SSF48452">
    <property type="entry name" value="TPR-like"/>
    <property type="match status" value="2"/>
</dbReference>
<dbReference type="Pfam" id="PF13176">
    <property type="entry name" value="TPR_7"/>
    <property type="match status" value="1"/>
</dbReference>
<dbReference type="PANTHER" id="PTHR45954">
    <property type="entry name" value="LD33695P"/>
    <property type="match status" value="1"/>
</dbReference>
<comment type="caution">
    <text evidence="6">The sequence shown here is derived from an EMBL/GenBank/DDBJ whole genome shotgun (WGS) entry which is preliminary data.</text>
</comment>
<dbReference type="Gene3D" id="1.25.40.10">
    <property type="entry name" value="Tetratricopeptide repeat domain"/>
    <property type="match status" value="3"/>
</dbReference>
<dbReference type="InterPro" id="IPR052386">
    <property type="entry name" value="GPSM"/>
</dbReference>
<proteinExistence type="predicted"/>
<dbReference type="InterPro" id="IPR011990">
    <property type="entry name" value="TPR-like_helical_dom_sf"/>
</dbReference>
<comment type="subcellular location">
    <subcellularLocation>
        <location evidence="1">Cytoplasm</location>
    </subcellularLocation>
</comment>
<feature type="repeat" description="TPR" evidence="4">
    <location>
        <begin position="616"/>
        <end position="649"/>
    </location>
</feature>
<feature type="domain" description="NB-ARC" evidence="5">
    <location>
        <begin position="9"/>
        <end position="146"/>
    </location>
</feature>
<sequence>MANWQGRTAEIANLKQWLNNPNIPLIGIEGIGGIGKSMLSAYIYENETIAGFTKRFWADVSSGAIFTDVATQVLQDFGFRVPEQETQLVQTLVKCLQSGEYLLIIDNLESLLKTDGIWGSQFYEDFFKTWVECGGKSKVIVTTRERPELPKRWEWLPLSGLKIEDGIKLLTALGIQGNLEEFVKLVDGYPLLLRFVADLLIEEYPQDPNLKRLENLGLGNLQQLLTDKKVVGQHRLENVGMVLVLDASFERLNELQKSLLQNISVYRGVVNAKAAMAVCLGSSEAEIERELRNLVKRSFLSEKLIDDGRWFEFQPVVLEYVRYKAGDQTEAHQQAINYYQSIAKQQPWQTKDDIQEYLEIFYHFYQLADYDSAFEAIWHCDDFLTLRGYYANKVELYGQLVSKWSKTNDKENWHYTASLISLGNAYYSLGQYERAIAFHQQSLDIKKEIGDIQGESNSLGNLGNAHYSLGQYERAIAFYQQSLDIAKEIGDIRGESNSLNNLGNAYDSLGQYQRAIAFHQQSLDIKKEIGDIQGESNSLNNLGNAYYSLGQYERAIAFYQQSLDIAKEIGDIRGESNSLGNLGNAYKSLGQYERAIKFLQQSLDIKKEIGDIQGESNSLIGLGNAYNSLGQYQRAIKFLQQSLDIKKEIGDIQGESYSLNGLGNAYDSLGQYQRAIAFYQQSLDIAKEIGDIQGESNSLNNLGSAYYSLGQYERAIAFHQQSLDIANEIGDIRGEATAWFNLGLSLEKVDREQDALGAYRNARELYQTMGLDTDVQDCNNVIERLSQPKKPVVSQRGFWGWLRQLWRWVRGWFRR</sequence>
<keyword evidence="2" id="KW-0963">Cytoplasm</keyword>
<feature type="repeat" description="TPR" evidence="4">
    <location>
        <begin position="576"/>
        <end position="609"/>
    </location>
</feature>
<dbReference type="SMART" id="SM00028">
    <property type="entry name" value="TPR"/>
    <property type="match status" value="9"/>
</dbReference>
<evidence type="ECO:0000313" key="6">
    <source>
        <dbReference type="EMBL" id="MBD2687075.1"/>
    </source>
</evidence>
<dbReference type="InterPro" id="IPR027417">
    <property type="entry name" value="P-loop_NTPase"/>
</dbReference>
<dbReference type="PRINTS" id="PR00364">
    <property type="entry name" value="DISEASERSIST"/>
</dbReference>
<feature type="repeat" description="TPR" evidence="4">
    <location>
        <begin position="416"/>
        <end position="449"/>
    </location>
</feature>
<evidence type="ECO:0000256" key="2">
    <source>
        <dbReference type="ARBA" id="ARBA00022490"/>
    </source>
</evidence>
<dbReference type="SUPFAM" id="SSF52540">
    <property type="entry name" value="P-loop containing nucleoside triphosphate hydrolases"/>
    <property type="match status" value="1"/>
</dbReference>
<dbReference type="Pfam" id="PF13424">
    <property type="entry name" value="TPR_12"/>
    <property type="match status" value="4"/>
</dbReference>
<reference evidence="6 7" key="1">
    <citation type="journal article" date="2020" name="ISME J.">
        <title>Comparative genomics reveals insights into cyanobacterial evolution and habitat adaptation.</title>
        <authorList>
            <person name="Chen M.Y."/>
            <person name="Teng W.K."/>
            <person name="Zhao L."/>
            <person name="Hu C.X."/>
            <person name="Zhou Y.K."/>
            <person name="Han B.P."/>
            <person name="Song L.R."/>
            <person name="Shu W.S."/>
        </authorList>
    </citation>
    <scope>NUCLEOTIDE SEQUENCE [LARGE SCALE GENOMIC DNA]</scope>
    <source>
        <strain evidence="6 7">FACHB-1249</strain>
    </source>
</reference>
<feature type="repeat" description="TPR" evidence="4">
    <location>
        <begin position="536"/>
        <end position="569"/>
    </location>
</feature>
<gene>
    <name evidence="6" type="ORF">H6G43_18055</name>
</gene>
<dbReference type="PANTHER" id="PTHR45954:SF1">
    <property type="entry name" value="LD33695P"/>
    <property type="match status" value="1"/>
</dbReference>
<evidence type="ECO:0000256" key="3">
    <source>
        <dbReference type="ARBA" id="ARBA00022737"/>
    </source>
</evidence>
<keyword evidence="7" id="KW-1185">Reference proteome</keyword>
<evidence type="ECO:0000256" key="4">
    <source>
        <dbReference type="PROSITE-ProRule" id="PRU00339"/>
    </source>
</evidence>
<dbReference type="Pfam" id="PF00931">
    <property type="entry name" value="NB-ARC"/>
    <property type="match status" value="1"/>
</dbReference>
<dbReference type="InterPro" id="IPR002182">
    <property type="entry name" value="NB-ARC"/>
</dbReference>
<dbReference type="InterPro" id="IPR019734">
    <property type="entry name" value="TPR_rpt"/>
</dbReference>
<dbReference type="Gene3D" id="3.40.50.300">
    <property type="entry name" value="P-loop containing nucleotide triphosphate hydrolases"/>
    <property type="match status" value="1"/>
</dbReference>
<evidence type="ECO:0000256" key="1">
    <source>
        <dbReference type="ARBA" id="ARBA00004496"/>
    </source>
</evidence>
<evidence type="ECO:0000313" key="7">
    <source>
        <dbReference type="Proteomes" id="UP000660270"/>
    </source>
</evidence>
<name>A0ABR8IUM3_APHFL</name>
<keyword evidence="4" id="KW-0802">TPR repeat</keyword>